<dbReference type="KEGG" id="thi:THI_2331"/>
<dbReference type="AlphaFoldDB" id="D6CUK1"/>
<dbReference type="Pfam" id="PF18818">
    <property type="entry name" value="MPTase-PolyVal"/>
    <property type="match status" value="1"/>
</dbReference>
<dbReference type="Proteomes" id="UP000078599">
    <property type="component" value="Unassembled WGS sequence"/>
</dbReference>
<reference evidence="5 7" key="4">
    <citation type="submission" date="2015-03" db="EMBL/GenBank/DDBJ databases">
        <authorList>
            <person name="Regsiter A."/>
            <person name="william w."/>
        </authorList>
    </citation>
    <scope>NUCLEOTIDE SEQUENCE [LARGE SCALE GENOMIC DNA]</scope>
    <source>
        <strain evidence="5 7">CB1</strain>
    </source>
</reference>
<dbReference type="EMBL" id="CTRI01000004">
    <property type="protein sequence ID" value="CQR29597.1"/>
    <property type="molecule type" value="Genomic_DNA"/>
</dbReference>
<sequence length="807" mass="89120">MAENIKPDHPVKPPRDLRQELTDKLVQTLEQGQIPWDKPFAALRAGLPRNMETGREYRGGNRLMLMLEQADRGYTDPRYGTVKQINALGGRIKKGEHGLPVELWKEQPFYARKDISVTLNGMRVKVFSEKNGRAAVGMPTDKDATLHVKTTDLRVQRRTEQGPQHLSWDKARELDTWTSRVHTVFNVAQCEGLKLEPLAPTPTFDPVTRGESLKEAMARDGLSYGEHPEHAFYSPKRDQVVLPPRGAFNSELGKEEGAARYYGTLLHEIGHATGAAHRLNREGITGGHRFGSEGYAKEELRAEMFSLFAAAQTGIPHDAERHAAYVQDWAKVLKNDKNEIFRAAAEAGKAVDYVLAKEQSLQITQERQASARAAEMAAEPAQQPESAQGKLKTVEDIGPSVDGGLNPDAGKPTGKPPTLHDALEASGWKRTQGGSYEKTFLLDKEPNKGGEFTHGKGTVEKILNVNTQSSGFVIAQGWDDIPVPVMDGLSPTERVAELDHAAKQLLMAEHGKSLGVTAIRGKGEPEVQPEPPAHDRMQEALLRENELLSKQPHELTFAEFATVATAQKLGPNHGREWAVFNGSAQRGELMGYAEGPTANDALRMMHKNRVNNALYDNMPDAVHPPGMEPKSMPPQQVLDEYPDLKEKFAPAIEEHRQMLAKEDRKAAEYREMTEPSAYEKAVQNFVANGGKEPEARRILDSEMAGDVSPKALADALAFHCFADAVGADKLAADILAEQNRKVLDKEDRKAAEYQVMKQAEQGAGKDKSNASDRSAEKSSEPPEADKPERPARPRLRQSNRKAAAMER</sequence>
<dbReference type="InterPro" id="IPR013610">
    <property type="entry name" value="ArdC_N"/>
</dbReference>
<feature type="region of interest" description="Disordered" evidence="1">
    <location>
        <begin position="743"/>
        <end position="807"/>
    </location>
</feature>
<feature type="domain" description="N-terminal" evidence="2">
    <location>
        <begin position="16"/>
        <end position="107"/>
    </location>
</feature>
<evidence type="ECO:0000259" key="3">
    <source>
        <dbReference type="Pfam" id="PF18818"/>
    </source>
</evidence>
<dbReference type="Proteomes" id="UP000002372">
    <property type="component" value="Chromosome"/>
</dbReference>
<evidence type="ECO:0000313" key="5">
    <source>
        <dbReference type="EMBL" id="CQR29597.1"/>
    </source>
</evidence>
<dbReference type="EMBL" id="FP475956">
    <property type="protein sequence ID" value="CAZ88970.1"/>
    <property type="molecule type" value="Genomic_DNA"/>
</dbReference>
<dbReference type="GO" id="GO:0003697">
    <property type="term" value="F:single-stranded DNA binding"/>
    <property type="evidence" value="ECO:0007669"/>
    <property type="project" value="InterPro"/>
</dbReference>
<dbReference type="InterPro" id="IPR041459">
    <property type="entry name" value="MPTase-PolyVal"/>
</dbReference>
<gene>
    <name evidence="4" type="ordered locus">THI_2331</name>
    <name evidence="5" type="ORF">THICB1_120115</name>
</gene>
<protein>
    <submittedName>
        <fullName evidence="4">Uncharacterized protein</fullName>
    </submittedName>
</protein>
<evidence type="ECO:0000259" key="2">
    <source>
        <dbReference type="Pfam" id="PF08401"/>
    </source>
</evidence>
<dbReference type="RefSeq" id="WP_013106270.1">
    <property type="nucleotide sequence ID" value="NC_014145.1"/>
</dbReference>
<organism evidence="4 6">
    <name type="scientific">Thiomonas arsenitoxydans (strain DSM 22701 / CIP 110005 / 3As)</name>
    <dbReference type="NCBI Taxonomy" id="426114"/>
    <lineage>
        <taxon>Bacteria</taxon>
        <taxon>Pseudomonadati</taxon>
        <taxon>Pseudomonadota</taxon>
        <taxon>Betaproteobacteria</taxon>
        <taxon>Burkholderiales</taxon>
        <taxon>Thiomonas</taxon>
    </lineage>
</organism>
<proteinExistence type="predicted"/>
<dbReference type="OrthoDB" id="9792687at2"/>
<feature type="domain" description="Polyvalent protein metallopeptidase" evidence="3">
    <location>
        <begin position="215"/>
        <end position="345"/>
    </location>
</feature>
<reference key="1">
    <citation type="submission" date="2009-07" db="EMBL/GenBank/DDBJ databases">
        <authorList>
            <person name="Genoscope - CEA"/>
        </authorList>
    </citation>
    <scope>NUCLEOTIDE SEQUENCE</scope>
    <source>
        <strain>3As</strain>
    </source>
</reference>
<accession>D6CUK1</accession>
<evidence type="ECO:0000313" key="6">
    <source>
        <dbReference type="Proteomes" id="UP000002372"/>
    </source>
</evidence>
<name>D6CUK1_THIA3</name>
<evidence type="ECO:0000313" key="4">
    <source>
        <dbReference type="EMBL" id="CAZ88970.1"/>
    </source>
</evidence>
<keyword evidence="7" id="KW-1185">Reference proteome</keyword>
<dbReference type="eggNOG" id="COG4227">
    <property type="taxonomic scope" value="Bacteria"/>
</dbReference>
<dbReference type="HOGENOM" id="CLU_349137_0_0_4"/>
<feature type="compositionally biased region" description="Low complexity" evidence="1">
    <location>
        <begin position="366"/>
        <end position="388"/>
    </location>
</feature>
<feature type="compositionally biased region" description="Basic and acidic residues" evidence="1">
    <location>
        <begin position="763"/>
        <end position="791"/>
    </location>
</feature>
<feature type="region of interest" description="Disordered" evidence="1">
    <location>
        <begin position="366"/>
        <end position="417"/>
    </location>
</feature>
<reference evidence="4" key="3">
    <citation type="submission" date="2010-07" db="EMBL/GenBank/DDBJ databases">
        <authorList>
            <person name="Genoscope - CEA"/>
        </authorList>
    </citation>
    <scope>NUCLEOTIDE SEQUENCE</scope>
    <source>
        <strain evidence="4">3As</strain>
    </source>
</reference>
<dbReference type="Pfam" id="PF08401">
    <property type="entry name" value="ArdcN"/>
    <property type="match status" value="1"/>
</dbReference>
<evidence type="ECO:0000313" key="7">
    <source>
        <dbReference type="Proteomes" id="UP000078599"/>
    </source>
</evidence>
<reference evidence="6" key="2">
    <citation type="journal article" date="2010" name="PLoS Genet.">
        <title>Structure, function, and evolution of the Thiomonas spp. genome.</title>
        <authorList>
            <person name="Arsene-Ploetze F."/>
            <person name="Koechler S."/>
            <person name="Marchal M."/>
            <person name="Coppee J.Y."/>
            <person name="Chandler M."/>
            <person name="Bonnefoy V."/>
            <person name="Brochier-Armanet C."/>
            <person name="Barakat M."/>
            <person name="Barbe V."/>
            <person name="Battaglia-Brunet F."/>
            <person name="Bruneel O."/>
            <person name="Bryan C.G."/>
            <person name="Cleiss-Arnold J."/>
            <person name="Cruveiller S."/>
            <person name="Erhardt M."/>
            <person name="Heinrich-Salmeron A."/>
            <person name="Hommais F."/>
            <person name="Joulian C."/>
            <person name="Krin E."/>
            <person name="Lieutaud A."/>
            <person name="Lievremont D."/>
            <person name="Michel C."/>
            <person name="Muller D."/>
            <person name="Ortet P."/>
            <person name="Proux C."/>
            <person name="Siguier P."/>
            <person name="Roche D."/>
            <person name="Rouy Z."/>
            <person name="Salvignol G."/>
            <person name="Slyemi D."/>
            <person name="Talla E."/>
            <person name="Weiss S."/>
            <person name="Weissenbach J."/>
            <person name="Medigue C."/>
            <person name="Bertin P.N."/>
        </authorList>
    </citation>
    <scope>NUCLEOTIDE SEQUENCE [LARGE SCALE GENOMIC DNA]</scope>
    <source>
        <strain evidence="6">DSM 22701 / CIP 110005 / 3As</strain>
    </source>
</reference>
<evidence type="ECO:0000256" key="1">
    <source>
        <dbReference type="SAM" id="MobiDB-lite"/>
    </source>
</evidence>